<dbReference type="EMBL" id="LRDB01000001">
    <property type="protein sequence ID" value="KYG83286.1"/>
    <property type="molecule type" value="Genomic_DNA"/>
</dbReference>
<dbReference type="STRING" id="296218.AWN68_00280"/>
<feature type="chain" id="PRO_5007575243" evidence="1">
    <location>
        <begin position="28"/>
        <end position="410"/>
    </location>
</feature>
<evidence type="ECO:0000313" key="3">
    <source>
        <dbReference type="Proteomes" id="UP000075615"/>
    </source>
</evidence>
<comment type="caution">
    <text evidence="2">The sequence shown here is derived from an EMBL/GenBank/DDBJ whole genome shotgun (WGS) entry which is preliminary data.</text>
</comment>
<dbReference type="InterPro" id="IPR032559">
    <property type="entry name" value="DUF4933"/>
</dbReference>
<organism evidence="2 3">
    <name type="scientific">Roseivirga echinicomitans</name>
    <dbReference type="NCBI Taxonomy" id="296218"/>
    <lineage>
        <taxon>Bacteria</taxon>
        <taxon>Pseudomonadati</taxon>
        <taxon>Bacteroidota</taxon>
        <taxon>Cytophagia</taxon>
        <taxon>Cytophagales</taxon>
        <taxon>Roseivirgaceae</taxon>
        <taxon>Roseivirga</taxon>
    </lineage>
</organism>
<accession>A0A150XX63</accession>
<dbReference type="Proteomes" id="UP000075615">
    <property type="component" value="Unassembled WGS sequence"/>
</dbReference>
<reference evidence="2 3" key="1">
    <citation type="submission" date="2016-01" db="EMBL/GenBank/DDBJ databases">
        <title>Genome sequencing of Roseivirga echinicomitans KMM 6058.</title>
        <authorList>
            <person name="Selvaratnam C."/>
            <person name="Thevarajoo S."/>
            <person name="Goh K.M."/>
            <person name="Ee R."/>
            <person name="Chan K.-G."/>
            <person name="Chong C.S."/>
        </authorList>
    </citation>
    <scope>NUCLEOTIDE SEQUENCE [LARGE SCALE GENOMIC DNA]</scope>
    <source>
        <strain evidence="2 3">KMM 6058</strain>
    </source>
</reference>
<gene>
    <name evidence="2" type="ORF">AWN68_00280</name>
</gene>
<evidence type="ECO:0000313" key="2">
    <source>
        <dbReference type="EMBL" id="KYG83286.1"/>
    </source>
</evidence>
<dbReference type="OrthoDB" id="1091820at2"/>
<sequence>MFHHKLKKAAFPILAGFIMLLNFSSCSSEKELETGLTTINLVEAYNNAAPINMSDFASDIEYIRLETGEGAFYKWFFLKTTLGDSVILMKSTDRISLFDRKTGTYLRDIGRKGDDPEGFSNAMTELGVNTKNKTVYAKGKLGLYEYSLSEGLLVNTIPAPQMDDLDKKLTKGSLTDISVIASHGIINDRFVAGYFMNIKGDEPFRLVVYDFNGEVLKLYPNHQSYKKLSDSFRFEKTDFQNYNNALFFKESFNDTVFNVGADTLKPAFLYELGKYSPPYAEQESMSDEKKNEYMFVRNTLQSPDFVFYNVAFKDKFAYGYYNRKTKEAFLSDPSTSNSKTGYTNDIDNFVPFYPTSINEKGEMLGLITAEEVYEWFQNNPDKIASLPKNLQALQNIEPEDNPVIMIAKLK</sequence>
<feature type="signal peptide" evidence="1">
    <location>
        <begin position="1"/>
        <end position="27"/>
    </location>
</feature>
<keyword evidence="3" id="KW-1185">Reference proteome</keyword>
<dbReference type="RefSeq" id="WP_068409892.1">
    <property type="nucleotide sequence ID" value="NZ_LRDB01000001.1"/>
</dbReference>
<name>A0A150XX63_9BACT</name>
<proteinExistence type="predicted"/>
<dbReference type="Pfam" id="PF16287">
    <property type="entry name" value="DUF4933"/>
    <property type="match status" value="1"/>
</dbReference>
<protein>
    <submittedName>
        <fullName evidence="2">Uncharacterized protein</fullName>
    </submittedName>
</protein>
<keyword evidence="1" id="KW-0732">Signal</keyword>
<dbReference type="AlphaFoldDB" id="A0A150XX63"/>
<evidence type="ECO:0000256" key="1">
    <source>
        <dbReference type="SAM" id="SignalP"/>
    </source>
</evidence>